<organism evidence="5 6">
    <name type="scientific">Periconia macrospinosa</name>
    <dbReference type="NCBI Taxonomy" id="97972"/>
    <lineage>
        <taxon>Eukaryota</taxon>
        <taxon>Fungi</taxon>
        <taxon>Dikarya</taxon>
        <taxon>Ascomycota</taxon>
        <taxon>Pezizomycotina</taxon>
        <taxon>Dothideomycetes</taxon>
        <taxon>Pleosporomycetidae</taxon>
        <taxon>Pleosporales</taxon>
        <taxon>Massarineae</taxon>
        <taxon>Periconiaceae</taxon>
        <taxon>Periconia</taxon>
    </lineage>
</organism>
<dbReference type="GO" id="GO:0016791">
    <property type="term" value="F:phosphatase activity"/>
    <property type="evidence" value="ECO:0007669"/>
    <property type="project" value="TreeGrafter"/>
</dbReference>
<dbReference type="STRING" id="97972.A0A2V1EBK1"/>
<dbReference type="PANTHER" id="PTHR11567:SF142">
    <property type="entry name" value="PHOSPHOGLYCERATE MUTASE-LIKE PROTEIN"/>
    <property type="match status" value="1"/>
</dbReference>
<accession>A0A2V1EBK1</accession>
<keyword evidence="6" id="KW-1185">Reference proteome</keyword>
<comment type="similarity">
    <text evidence="1">Belongs to the histidine acid phosphatase family.</text>
</comment>
<dbReference type="Gene3D" id="3.40.50.1240">
    <property type="entry name" value="Phosphoglycerate mutase-like"/>
    <property type="match status" value="1"/>
</dbReference>
<evidence type="ECO:0000313" key="5">
    <source>
        <dbReference type="EMBL" id="PVI07706.1"/>
    </source>
</evidence>
<feature type="signal peptide" evidence="4">
    <location>
        <begin position="1"/>
        <end position="18"/>
    </location>
</feature>
<dbReference type="AlphaFoldDB" id="A0A2V1EBK1"/>
<evidence type="ECO:0000256" key="3">
    <source>
        <dbReference type="SAM" id="Phobius"/>
    </source>
</evidence>
<keyword evidence="3" id="KW-1133">Transmembrane helix</keyword>
<sequence length="474" mass="50805">MHSATILSLVPFLSSAYAAETILGAYVFHRHGDRTPKSLAPTNLTALGYEQVYTSGQYFRSRYLTGSSKINAISEDIVQLTQLDVTAPVDKVLQTSAMGFLQGLYPPVKTVQTLAGGRSIQAPMYQLIPVNTIETGAGSEDSSWLQDASSCTNAKASSNRYFTSQEYSTLLESTKPFFQSLVPVVNNTLDPKDVTFKNGYIVYDLVHVAEIHNESVPSSNVLSNETMFQLRTLADTHEWGLAYNISDNTRAISGMQLAGEILNYMNGTIESGRKGSSTNKFGIQFGAYATFLSFFGLVNLPQVSADFTGIPDYASSMAFELFTNADVSTAFPTNEDLQVRFLFHNGTASNSSHPTVYPLFGGNSNELSWGDFSRGLSEFAVSTTKDWCIMCGNAAGTCAQYSSTGSGNDGDNSEKQSSGHGSISPAIGGVIGASVTLAVVLGALAIAMLFGGFTLVHKKALRDSTTAVNDKTKP</sequence>
<keyword evidence="4" id="KW-0732">Signal</keyword>
<name>A0A2V1EBK1_9PLEO</name>
<dbReference type="EMBL" id="KZ805303">
    <property type="protein sequence ID" value="PVI07706.1"/>
    <property type="molecule type" value="Genomic_DNA"/>
</dbReference>
<protein>
    <submittedName>
        <fullName evidence="5">Phosphoglycerate mutase-like protein</fullName>
    </submittedName>
</protein>
<reference evidence="5 6" key="1">
    <citation type="journal article" date="2018" name="Sci. Rep.">
        <title>Comparative genomics provides insights into the lifestyle and reveals functional heterogeneity of dark septate endophytic fungi.</title>
        <authorList>
            <person name="Knapp D.G."/>
            <person name="Nemeth J.B."/>
            <person name="Barry K."/>
            <person name="Hainaut M."/>
            <person name="Henrissat B."/>
            <person name="Johnson J."/>
            <person name="Kuo A."/>
            <person name="Lim J.H.P."/>
            <person name="Lipzen A."/>
            <person name="Nolan M."/>
            <person name="Ohm R.A."/>
            <person name="Tamas L."/>
            <person name="Grigoriev I.V."/>
            <person name="Spatafora J.W."/>
            <person name="Nagy L.G."/>
            <person name="Kovacs G.M."/>
        </authorList>
    </citation>
    <scope>NUCLEOTIDE SEQUENCE [LARGE SCALE GENOMIC DNA]</scope>
    <source>
        <strain evidence="5 6">DSE2036</strain>
    </source>
</reference>
<evidence type="ECO:0000256" key="1">
    <source>
        <dbReference type="ARBA" id="ARBA00005375"/>
    </source>
</evidence>
<feature type="region of interest" description="Disordered" evidence="2">
    <location>
        <begin position="402"/>
        <end position="421"/>
    </location>
</feature>
<dbReference type="InterPro" id="IPR050645">
    <property type="entry name" value="Histidine_acid_phosphatase"/>
</dbReference>
<dbReference type="InterPro" id="IPR000560">
    <property type="entry name" value="His_Pase_clade-2"/>
</dbReference>
<feature type="transmembrane region" description="Helical" evidence="3">
    <location>
        <begin position="426"/>
        <end position="456"/>
    </location>
</feature>
<dbReference type="PANTHER" id="PTHR11567">
    <property type="entry name" value="ACID PHOSPHATASE-RELATED"/>
    <property type="match status" value="1"/>
</dbReference>
<evidence type="ECO:0000256" key="2">
    <source>
        <dbReference type="SAM" id="MobiDB-lite"/>
    </source>
</evidence>
<dbReference type="Pfam" id="PF00328">
    <property type="entry name" value="His_Phos_2"/>
    <property type="match status" value="1"/>
</dbReference>
<dbReference type="OrthoDB" id="258392at2759"/>
<gene>
    <name evidence="5" type="ORF">DM02DRAFT_714406</name>
</gene>
<dbReference type="InterPro" id="IPR029033">
    <property type="entry name" value="His_PPase_superfam"/>
</dbReference>
<evidence type="ECO:0000256" key="4">
    <source>
        <dbReference type="SAM" id="SignalP"/>
    </source>
</evidence>
<keyword evidence="3" id="KW-0472">Membrane</keyword>
<feature type="chain" id="PRO_5016140232" evidence="4">
    <location>
        <begin position="19"/>
        <end position="474"/>
    </location>
</feature>
<evidence type="ECO:0000313" key="6">
    <source>
        <dbReference type="Proteomes" id="UP000244855"/>
    </source>
</evidence>
<dbReference type="SUPFAM" id="SSF53254">
    <property type="entry name" value="Phosphoglycerate mutase-like"/>
    <property type="match status" value="1"/>
</dbReference>
<keyword evidence="3" id="KW-0812">Transmembrane</keyword>
<dbReference type="Proteomes" id="UP000244855">
    <property type="component" value="Unassembled WGS sequence"/>
</dbReference>
<proteinExistence type="inferred from homology"/>
<dbReference type="CDD" id="cd07061">
    <property type="entry name" value="HP_HAP_like"/>
    <property type="match status" value="1"/>
</dbReference>